<gene>
    <name evidence="2" type="ORF">GCM10017161_03670</name>
</gene>
<name>A0A919EHN8_9GAMM</name>
<keyword evidence="3" id="KW-1185">Reference proteome</keyword>
<accession>A0A919EHN8</accession>
<comment type="similarity">
    <text evidence="1">Belongs to the UPF0231 family.</text>
</comment>
<sequence length="124" mass="14153">MEYEFIHDGITGSARAQFSLEHQLMGPWLETEIGQDVEKLSNVLKALDAAEHQQQEFQLVGKEYTLTINHEDVCVNMNVMLNGEMVMPDELTSDALSFDYTEGASCGVDDFRELLRSWANFRNF</sequence>
<proteinExistence type="inferred from homology"/>
<comment type="caution">
    <text evidence="2">The sequence shown here is derived from an EMBL/GenBank/DDBJ whole genome shotgun (WGS) entry which is preliminary data.</text>
</comment>
<reference evidence="2" key="1">
    <citation type="journal article" date="2014" name="Int. J. Syst. Evol. Microbiol.">
        <title>Complete genome sequence of Corynebacterium casei LMG S-19264T (=DSM 44701T), isolated from a smear-ripened cheese.</title>
        <authorList>
            <consortium name="US DOE Joint Genome Institute (JGI-PGF)"/>
            <person name="Walter F."/>
            <person name="Albersmeier A."/>
            <person name="Kalinowski J."/>
            <person name="Ruckert C."/>
        </authorList>
    </citation>
    <scope>NUCLEOTIDE SEQUENCE</scope>
    <source>
        <strain evidence="2">KCTC 42731</strain>
    </source>
</reference>
<dbReference type="EMBL" id="BNCK01000001">
    <property type="protein sequence ID" value="GHF79748.1"/>
    <property type="molecule type" value="Genomic_DNA"/>
</dbReference>
<dbReference type="RefSeq" id="WP_189767005.1">
    <property type="nucleotide sequence ID" value="NZ_BNCK01000001.1"/>
</dbReference>
<organism evidence="2 3">
    <name type="scientific">Thalassotalea marina</name>
    <dbReference type="NCBI Taxonomy" id="1673741"/>
    <lineage>
        <taxon>Bacteria</taxon>
        <taxon>Pseudomonadati</taxon>
        <taxon>Pseudomonadota</taxon>
        <taxon>Gammaproteobacteria</taxon>
        <taxon>Alteromonadales</taxon>
        <taxon>Colwelliaceae</taxon>
        <taxon>Thalassotalea</taxon>
    </lineage>
</organism>
<evidence type="ECO:0000313" key="3">
    <source>
        <dbReference type="Proteomes" id="UP000623842"/>
    </source>
</evidence>
<evidence type="ECO:0000313" key="2">
    <source>
        <dbReference type="EMBL" id="GHF79748.1"/>
    </source>
</evidence>
<protein>
    <submittedName>
        <fullName evidence="2">Uncharacterized protein</fullName>
    </submittedName>
</protein>
<evidence type="ECO:0000256" key="1">
    <source>
        <dbReference type="ARBA" id="ARBA00005367"/>
    </source>
</evidence>
<dbReference type="Proteomes" id="UP000623842">
    <property type="component" value="Unassembled WGS sequence"/>
</dbReference>
<dbReference type="PIRSF" id="PIRSF006287">
    <property type="entry name" value="UCP006287"/>
    <property type="match status" value="1"/>
</dbReference>
<dbReference type="InterPro" id="IPR008249">
    <property type="entry name" value="UPF0231"/>
</dbReference>
<dbReference type="Pfam" id="PF06062">
    <property type="entry name" value="UPF0231"/>
    <property type="match status" value="1"/>
</dbReference>
<dbReference type="AlphaFoldDB" id="A0A919EHN8"/>
<reference evidence="2" key="2">
    <citation type="submission" date="2020-09" db="EMBL/GenBank/DDBJ databases">
        <authorList>
            <person name="Sun Q."/>
            <person name="Kim S."/>
        </authorList>
    </citation>
    <scope>NUCLEOTIDE SEQUENCE</scope>
    <source>
        <strain evidence="2">KCTC 42731</strain>
    </source>
</reference>